<dbReference type="RefSeq" id="WP_097132308.1">
    <property type="nucleotide sequence ID" value="NZ_OCMT01000002.1"/>
</dbReference>
<sequence>MKRINILLLSLLMLSITACEKYTDITPKGAFIVETADDFYKLVSLPNRGYPINNFQYLVDDQWMKESNVIGITPNINTINFTFNESIDRVSMLTGSSFYNQAYVYINRWNTVISLVDDSKGDEKTKQLAKAEAKVLRAYDHFLLVNTYAKAYDPATAATDGGICIMDKYDLEAQPKKSTVAEVYSFIQKDIDEALPFLEVNPSDPYHPSLAFAYAFKAKVHLFKREIAAAKTAAEQSLSYNNQIFDLVAYAAQGGPTSVPVIAPNNPEVLSYMYMTGYNEMNFAYQYIISPELRTLFGNNDARFNLFFNSTNASFLDIGSNTAYHNVAYTRFFYGTVGMKTTEVHLILAECYARDNKFTEAVDILNKLRAKRILAGGTVNLTVPSTRKETMELVINERRKELLFGFNRFFDLKRLNNETEYAKTITRVFPIVNKTVPQQTYTLKPGSRLYIIPFPLNVLRMNPSLTLNTDEKIPF</sequence>
<feature type="signal peptide" evidence="6">
    <location>
        <begin position="1"/>
        <end position="18"/>
    </location>
</feature>
<dbReference type="Proteomes" id="UP000219281">
    <property type="component" value="Unassembled WGS sequence"/>
</dbReference>
<evidence type="ECO:0000256" key="3">
    <source>
        <dbReference type="ARBA" id="ARBA00022729"/>
    </source>
</evidence>
<evidence type="ECO:0000313" key="10">
    <source>
        <dbReference type="Proteomes" id="UP000219281"/>
    </source>
</evidence>
<dbReference type="PROSITE" id="PS51257">
    <property type="entry name" value="PROKAR_LIPOPROTEIN"/>
    <property type="match status" value="1"/>
</dbReference>
<evidence type="ECO:0000256" key="4">
    <source>
        <dbReference type="ARBA" id="ARBA00023136"/>
    </source>
</evidence>
<dbReference type="GO" id="GO:0009279">
    <property type="term" value="C:cell outer membrane"/>
    <property type="evidence" value="ECO:0007669"/>
    <property type="project" value="UniProtKB-SubCell"/>
</dbReference>
<name>A0A285ZXX4_9SPHI</name>
<comment type="similarity">
    <text evidence="2">Belongs to the SusD family.</text>
</comment>
<dbReference type="EMBL" id="OCMT01000002">
    <property type="protein sequence ID" value="SOD14495.1"/>
    <property type="molecule type" value="Genomic_DNA"/>
</dbReference>
<gene>
    <name evidence="9" type="ORF">SAMN06297358_1603</name>
</gene>
<protein>
    <submittedName>
        <fullName evidence="9">SusD family protein</fullName>
    </submittedName>
</protein>
<organism evidence="9 10">
    <name type="scientific">Pedobacter xixiisoli</name>
    <dbReference type="NCBI Taxonomy" id="1476464"/>
    <lineage>
        <taxon>Bacteria</taxon>
        <taxon>Pseudomonadati</taxon>
        <taxon>Bacteroidota</taxon>
        <taxon>Sphingobacteriia</taxon>
        <taxon>Sphingobacteriales</taxon>
        <taxon>Sphingobacteriaceae</taxon>
        <taxon>Pedobacter</taxon>
    </lineage>
</organism>
<evidence type="ECO:0000259" key="7">
    <source>
        <dbReference type="Pfam" id="PF07980"/>
    </source>
</evidence>
<feature type="domain" description="RagB/SusD" evidence="7">
    <location>
        <begin position="339"/>
        <end position="468"/>
    </location>
</feature>
<keyword evidence="3 6" id="KW-0732">Signal</keyword>
<dbReference type="Pfam" id="PF14322">
    <property type="entry name" value="SusD-like_3"/>
    <property type="match status" value="1"/>
</dbReference>
<evidence type="ECO:0000256" key="2">
    <source>
        <dbReference type="ARBA" id="ARBA00006275"/>
    </source>
</evidence>
<dbReference type="InterPro" id="IPR033985">
    <property type="entry name" value="SusD-like_N"/>
</dbReference>
<keyword evidence="5" id="KW-0998">Cell outer membrane</keyword>
<proteinExistence type="inferred from homology"/>
<evidence type="ECO:0000313" key="9">
    <source>
        <dbReference type="EMBL" id="SOD14495.1"/>
    </source>
</evidence>
<dbReference type="Pfam" id="PF07980">
    <property type="entry name" value="SusD_RagB"/>
    <property type="match status" value="1"/>
</dbReference>
<evidence type="ECO:0000259" key="8">
    <source>
        <dbReference type="Pfam" id="PF14322"/>
    </source>
</evidence>
<keyword evidence="10" id="KW-1185">Reference proteome</keyword>
<dbReference type="InterPro" id="IPR011990">
    <property type="entry name" value="TPR-like_helical_dom_sf"/>
</dbReference>
<dbReference type="AlphaFoldDB" id="A0A285ZXX4"/>
<dbReference type="OrthoDB" id="629561at2"/>
<evidence type="ECO:0000256" key="6">
    <source>
        <dbReference type="SAM" id="SignalP"/>
    </source>
</evidence>
<reference evidence="10" key="1">
    <citation type="submission" date="2017-09" db="EMBL/GenBank/DDBJ databases">
        <authorList>
            <person name="Varghese N."/>
            <person name="Submissions S."/>
        </authorList>
    </citation>
    <scope>NUCLEOTIDE SEQUENCE [LARGE SCALE GENOMIC DNA]</scope>
    <source>
        <strain evidence="10">CGMCC 1.12803</strain>
    </source>
</reference>
<keyword evidence="4" id="KW-0472">Membrane</keyword>
<comment type="subcellular location">
    <subcellularLocation>
        <location evidence="1">Cell outer membrane</location>
    </subcellularLocation>
</comment>
<accession>A0A285ZXX4</accession>
<evidence type="ECO:0000256" key="5">
    <source>
        <dbReference type="ARBA" id="ARBA00023237"/>
    </source>
</evidence>
<feature type="domain" description="SusD-like N-terminal" evidence="8">
    <location>
        <begin position="93"/>
        <end position="222"/>
    </location>
</feature>
<feature type="chain" id="PRO_5012312497" evidence="6">
    <location>
        <begin position="19"/>
        <end position="475"/>
    </location>
</feature>
<dbReference type="Gene3D" id="1.25.40.390">
    <property type="match status" value="1"/>
</dbReference>
<dbReference type="SUPFAM" id="SSF48452">
    <property type="entry name" value="TPR-like"/>
    <property type="match status" value="1"/>
</dbReference>
<dbReference type="InterPro" id="IPR012944">
    <property type="entry name" value="SusD_RagB_dom"/>
</dbReference>
<evidence type="ECO:0000256" key="1">
    <source>
        <dbReference type="ARBA" id="ARBA00004442"/>
    </source>
</evidence>